<keyword evidence="3 9" id="KW-0808">Transferase</keyword>
<feature type="domain" description="Methylated-DNA-[protein]-cysteine S-methyltransferase DNA binding" evidence="7">
    <location>
        <begin position="77"/>
        <end position="159"/>
    </location>
</feature>
<comment type="catalytic activity">
    <reaction evidence="1">
        <text>a 4-O-methyl-thymidine in DNA + L-cysteinyl-[protein] = a thymidine in DNA + S-methyl-L-cysteinyl-[protein]</text>
        <dbReference type="Rhea" id="RHEA:53428"/>
        <dbReference type="Rhea" id="RHEA-COMP:10131"/>
        <dbReference type="Rhea" id="RHEA-COMP:10132"/>
        <dbReference type="Rhea" id="RHEA-COMP:13555"/>
        <dbReference type="Rhea" id="RHEA-COMP:13556"/>
        <dbReference type="ChEBI" id="CHEBI:29950"/>
        <dbReference type="ChEBI" id="CHEBI:82612"/>
        <dbReference type="ChEBI" id="CHEBI:137386"/>
        <dbReference type="ChEBI" id="CHEBI:137387"/>
        <dbReference type="EC" id="2.1.1.63"/>
    </reaction>
</comment>
<dbReference type="CDD" id="cd06445">
    <property type="entry name" value="ATase"/>
    <property type="match status" value="1"/>
</dbReference>
<dbReference type="EMBL" id="CP034433">
    <property type="protein sequence ID" value="AZN36997.1"/>
    <property type="molecule type" value="Genomic_DNA"/>
</dbReference>
<dbReference type="NCBIfam" id="TIGR00589">
    <property type="entry name" value="ogt"/>
    <property type="match status" value="1"/>
</dbReference>
<proteinExistence type="predicted"/>
<keyword evidence="10" id="KW-1185">Reference proteome</keyword>
<sequence>MRIESKDSYSVISSPIGHLGLAERNEQLVLVEFLPGSSFLQTPISPLLQEAARQLAAYFQDPLFVFHLPCALSVSEHQKKVLAEIAVIPSGQLQTYADISRKIHSSPRAVGGACGRNPLPLLIPCHRVVAAKGLGGFNAGRNGVDWLPIKRWLLNHEGVHV</sequence>
<dbReference type="AlphaFoldDB" id="A0A3S8ZU11"/>
<dbReference type="Proteomes" id="UP000282438">
    <property type="component" value="Chromosome"/>
</dbReference>
<evidence type="ECO:0000259" key="8">
    <source>
        <dbReference type="Pfam" id="PF02870"/>
    </source>
</evidence>
<gene>
    <name evidence="9" type="ORF">EJO50_11190</name>
</gene>
<keyword evidence="2 9" id="KW-0489">Methyltransferase</keyword>
<dbReference type="Gene3D" id="1.10.10.10">
    <property type="entry name" value="Winged helix-like DNA-binding domain superfamily/Winged helix DNA-binding domain"/>
    <property type="match status" value="1"/>
</dbReference>
<accession>A0A3S8ZU11</accession>
<dbReference type="OrthoDB" id="9811249at2"/>
<keyword evidence="4" id="KW-0227">DNA damage</keyword>
<dbReference type="InterPro" id="IPR001497">
    <property type="entry name" value="MethylDNA_cys_MeTrfase_AS"/>
</dbReference>
<dbReference type="InterPro" id="IPR036631">
    <property type="entry name" value="MGMT_N_sf"/>
</dbReference>
<dbReference type="RefSeq" id="WP_125974211.1">
    <property type="nucleotide sequence ID" value="NZ_CP034433.1"/>
</dbReference>
<dbReference type="Pfam" id="PF02870">
    <property type="entry name" value="Methyltransf_1N"/>
    <property type="match status" value="1"/>
</dbReference>
<dbReference type="GO" id="GO:0032259">
    <property type="term" value="P:methylation"/>
    <property type="evidence" value="ECO:0007669"/>
    <property type="project" value="UniProtKB-KW"/>
</dbReference>
<dbReference type="KEGG" id="iod:EJO50_11190"/>
<protein>
    <submittedName>
        <fullName evidence="9">Methylated-DNA--[protein]-cysteine S-methyltransferase</fullName>
    </submittedName>
</protein>
<evidence type="ECO:0000313" key="10">
    <source>
        <dbReference type="Proteomes" id="UP000282438"/>
    </source>
</evidence>
<comment type="catalytic activity">
    <reaction evidence="6">
        <text>a 6-O-methyl-2'-deoxyguanosine in DNA + L-cysteinyl-[protein] = S-methyl-L-cysteinyl-[protein] + a 2'-deoxyguanosine in DNA</text>
        <dbReference type="Rhea" id="RHEA:24000"/>
        <dbReference type="Rhea" id="RHEA-COMP:10131"/>
        <dbReference type="Rhea" id="RHEA-COMP:10132"/>
        <dbReference type="Rhea" id="RHEA-COMP:11367"/>
        <dbReference type="Rhea" id="RHEA-COMP:11368"/>
        <dbReference type="ChEBI" id="CHEBI:29950"/>
        <dbReference type="ChEBI" id="CHEBI:82612"/>
        <dbReference type="ChEBI" id="CHEBI:85445"/>
        <dbReference type="ChEBI" id="CHEBI:85448"/>
        <dbReference type="EC" id="2.1.1.63"/>
    </reaction>
</comment>
<evidence type="ECO:0000313" key="9">
    <source>
        <dbReference type="EMBL" id="AZN36997.1"/>
    </source>
</evidence>
<dbReference type="GO" id="GO:0003908">
    <property type="term" value="F:methylated-DNA-[protein]-cysteine S-methyltransferase activity"/>
    <property type="evidence" value="ECO:0007669"/>
    <property type="project" value="UniProtKB-EC"/>
</dbReference>
<dbReference type="GO" id="GO:0006281">
    <property type="term" value="P:DNA repair"/>
    <property type="evidence" value="ECO:0007669"/>
    <property type="project" value="UniProtKB-KW"/>
</dbReference>
<dbReference type="PANTHER" id="PTHR10815">
    <property type="entry name" value="METHYLATED-DNA--PROTEIN-CYSTEINE METHYLTRANSFERASE"/>
    <property type="match status" value="1"/>
</dbReference>
<evidence type="ECO:0000256" key="3">
    <source>
        <dbReference type="ARBA" id="ARBA00022679"/>
    </source>
</evidence>
<evidence type="ECO:0000256" key="6">
    <source>
        <dbReference type="ARBA" id="ARBA00049348"/>
    </source>
</evidence>
<evidence type="ECO:0000259" key="7">
    <source>
        <dbReference type="Pfam" id="PF01035"/>
    </source>
</evidence>
<dbReference type="SUPFAM" id="SSF53155">
    <property type="entry name" value="Methylated DNA-protein cysteine methyltransferase domain"/>
    <property type="match status" value="1"/>
</dbReference>
<dbReference type="SUPFAM" id="SSF46767">
    <property type="entry name" value="Methylated DNA-protein cysteine methyltransferase, C-terminal domain"/>
    <property type="match status" value="1"/>
</dbReference>
<dbReference type="Gene3D" id="3.30.160.70">
    <property type="entry name" value="Methylated DNA-protein cysteine methyltransferase domain"/>
    <property type="match status" value="1"/>
</dbReference>
<feature type="domain" description="Methylguanine DNA methyltransferase ribonuclease-like" evidence="8">
    <location>
        <begin position="9"/>
        <end position="69"/>
    </location>
</feature>
<dbReference type="InterPro" id="IPR008332">
    <property type="entry name" value="MethylG_MeTrfase_N"/>
</dbReference>
<evidence type="ECO:0000256" key="1">
    <source>
        <dbReference type="ARBA" id="ARBA00001286"/>
    </source>
</evidence>
<evidence type="ECO:0000256" key="5">
    <source>
        <dbReference type="ARBA" id="ARBA00023204"/>
    </source>
</evidence>
<name>A0A3S8ZU11_9NEIS</name>
<dbReference type="Pfam" id="PF01035">
    <property type="entry name" value="DNA_binding_1"/>
    <property type="match status" value="1"/>
</dbReference>
<dbReference type="InterPro" id="IPR036217">
    <property type="entry name" value="MethylDNA_cys_MeTrfase_DNAb"/>
</dbReference>
<keyword evidence="5" id="KW-0234">DNA repair</keyword>
<dbReference type="PANTHER" id="PTHR10815:SF13">
    <property type="entry name" value="METHYLATED-DNA--PROTEIN-CYSTEINE METHYLTRANSFERASE"/>
    <property type="match status" value="1"/>
</dbReference>
<dbReference type="InterPro" id="IPR036388">
    <property type="entry name" value="WH-like_DNA-bd_sf"/>
</dbReference>
<dbReference type="InterPro" id="IPR014048">
    <property type="entry name" value="MethylDNA_cys_MeTrfase_DNA-bd"/>
</dbReference>
<evidence type="ECO:0000256" key="4">
    <source>
        <dbReference type="ARBA" id="ARBA00022763"/>
    </source>
</evidence>
<reference evidence="9 10" key="1">
    <citation type="submission" date="2018-12" db="EMBL/GenBank/DDBJ databases">
        <title>Complete genome sequence of Iodobacter sp. H11R3.</title>
        <authorList>
            <person name="Bae J.-W."/>
        </authorList>
    </citation>
    <scope>NUCLEOTIDE SEQUENCE [LARGE SCALE GENOMIC DNA]</scope>
    <source>
        <strain evidence="9 10">H11R3</strain>
    </source>
</reference>
<evidence type="ECO:0000256" key="2">
    <source>
        <dbReference type="ARBA" id="ARBA00022603"/>
    </source>
</evidence>
<dbReference type="PROSITE" id="PS00374">
    <property type="entry name" value="MGMT"/>
    <property type="match status" value="1"/>
</dbReference>
<organism evidence="9 10">
    <name type="scientific">Iodobacter ciconiae</name>
    <dbReference type="NCBI Taxonomy" id="2496266"/>
    <lineage>
        <taxon>Bacteria</taxon>
        <taxon>Pseudomonadati</taxon>
        <taxon>Pseudomonadota</taxon>
        <taxon>Betaproteobacteria</taxon>
        <taxon>Neisseriales</taxon>
        <taxon>Chitinibacteraceae</taxon>
        <taxon>Iodobacter</taxon>
    </lineage>
</organism>